<keyword evidence="2 5" id="KW-0328">Glycosyltransferase</keyword>
<proteinExistence type="inferred from homology"/>
<protein>
    <submittedName>
        <fullName evidence="5">Glycosyltransferase</fullName>
        <ecNumber evidence="5">2.4.-.-</ecNumber>
    </submittedName>
</protein>
<dbReference type="InterPro" id="IPR001173">
    <property type="entry name" value="Glyco_trans_2-like"/>
</dbReference>
<evidence type="ECO:0000256" key="3">
    <source>
        <dbReference type="ARBA" id="ARBA00022679"/>
    </source>
</evidence>
<dbReference type="InterPro" id="IPR029044">
    <property type="entry name" value="Nucleotide-diphossugar_trans"/>
</dbReference>
<gene>
    <name evidence="5" type="ORF">OF850_17810</name>
</gene>
<dbReference type="Proteomes" id="UP001526430">
    <property type="component" value="Unassembled WGS sequence"/>
</dbReference>
<evidence type="ECO:0000256" key="1">
    <source>
        <dbReference type="ARBA" id="ARBA00006739"/>
    </source>
</evidence>
<feature type="domain" description="Glycosyltransferase 2-like" evidence="4">
    <location>
        <begin position="3"/>
        <end position="125"/>
    </location>
</feature>
<dbReference type="PANTHER" id="PTHR43685">
    <property type="entry name" value="GLYCOSYLTRANSFERASE"/>
    <property type="match status" value="1"/>
</dbReference>
<dbReference type="PANTHER" id="PTHR43685:SF5">
    <property type="entry name" value="GLYCOSYLTRANSFERASE EPSE-RELATED"/>
    <property type="match status" value="1"/>
</dbReference>
<evidence type="ECO:0000256" key="2">
    <source>
        <dbReference type="ARBA" id="ARBA00022676"/>
    </source>
</evidence>
<evidence type="ECO:0000313" key="6">
    <source>
        <dbReference type="Proteomes" id="UP001526430"/>
    </source>
</evidence>
<dbReference type="EC" id="2.4.-.-" evidence="5"/>
<name>A0ABT3NZ86_9PROT</name>
<evidence type="ECO:0000259" key="4">
    <source>
        <dbReference type="Pfam" id="PF00535"/>
    </source>
</evidence>
<dbReference type="GO" id="GO:0016757">
    <property type="term" value="F:glycosyltransferase activity"/>
    <property type="evidence" value="ECO:0007669"/>
    <property type="project" value="UniProtKB-KW"/>
</dbReference>
<sequence length="295" mass="31364">MLVLLSTFDGEAHLGAQLDSLARQEGVDWRLLVRDDGSSDGTPALLDGFAAAHPGRVRRLPGGERLGALPSFTALLRAAEGGDAYAFMDQDDVWLPGKLARAARLLSEGREAVCGRLRLVDSGLNPLGFSAVPSVPPRFASLLAHNVAAGCTMAMSPRGRDMALAAPPPPGTMHDWWCALLVTGQGGRLLFDEEPCMLYRLHGANQVGGAASLPSRALRALRGGRPDGLRLLRSHLRGLEGVVLSPEAGEAAAKLRRMAEVGPAERLRLRREAGFRHHAALGDALLTLWLLVAPP</sequence>
<evidence type="ECO:0000313" key="5">
    <source>
        <dbReference type="EMBL" id="MCW8087487.1"/>
    </source>
</evidence>
<reference evidence="5 6" key="1">
    <citation type="submission" date="2022-10" db="EMBL/GenBank/DDBJ databases">
        <title>Roseococcus glaciei nov., sp. nov., isolated from glacier.</title>
        <authorList>
            <person name="Liu Q."/>
            <person name="Xin Y.-H."/>
        </authorList>
    </citation>
    <scope>NUCLEOTIDE SEQUENCE [LARGE SCALE GENOMIC DNA]</scope>
    <source>
        <strain evidence="5 6">MDT2-1-1</strain>
    </source>
</reference>
<organism evidence="5 6">
    <name type="scientific">Sabulicella glaciei</name>
    <dbReference type="NCBI Taxonomy" id="2984948"/>
    <lineage>
        <taxon>Bacteria</taxon>
        <taxon>Pseudomonadati</taxon>
        <taxon>Pseudomonadota</taxon>
        <taxon>Alphaproteobacteria</taxon>
        <taxon>Acetobacterales</taxon>
        <taxon>Acetobacteraceae</taxon>
        <taxon>Sabulicella</taxon>
    </lineage>
</organism>
<keyword evidence="3 5" id="KW-0808">Transferase</keyword>
<dbReference type="EMBL" id="JAPFQI010000017">
    <property type="protein sequence ID" value="MCW8087487.1"/>
    <property type="molecule type" value="Genomic_DNA"/>
</dbReference>
<dbReference type="Pfam" id="PF00535">
    <property type="entry name" value="Glycos_transf_2"/>
    <property type="match status" value="1"/>
</dbReference>
<accession>A0ABT3NZ86</accession>
<dbReference type="SUPFAM" id="SSF53448">
    <property type="entry name" value="Nucleotide-diphospho-sugar transferases"/>
    <property type="match status" value="1"/>
</dbReference>
<comment type="similarity">
    <text evidence="1">Belongs to the glycosyltransferase 2 family.</text>
</comment>
<keyword evidence="6" id="KW-1185">Reference proteome</keyword>
<comment type="caution">
    <text evidence="5">The sequence shown here is derived from an EMBL/GenBank/DDBJ whole genome shotgun (WGS) entry which is preliminary data.</text>
</comment>
<dbReference type="InterPro" id="IPR050834">
    <property type="entry name" value="Glycosyltransf_2"/>
</dbReference>
<dbReference type="Gene3D" id="3.90.550.10">
    <property type="entry name" value="Spore Coat Polysaccharide Biosynthesis Protein SpsA, Chain A"/>
    <property type="match status" value="1"/>
</dbReference>